<organism evidence="2 3">
    <name type="scientific">Ammoniphilus oxalaticus</name>
    <dbReference type="NCBI Taxonomy" id="66863"/>
    <lineage>
        <taxon>Bacteria</taxon>
        <taxon>Bacillati</taxon>
        <taxon>Bacillota</taxon>
        <taxon>Bacilli</taxon>
        <taxon>Bacillales</taxon>
        <taxon>Paenibacillaceae</taxon>
        <taxon>Aneurinibacillus group</taxon>
        <taxon>Ammoniphilus</taxon>
    </lineage>
</organism>
<evidence type="ECO:0000313" key="3">
    <source>
        <dbReference type="Proteomes" id="UP000284219"/>
    </source>
</evidence>
<reference evidence="2 3" key="1">
    <citation type="submission" date="2016-08" db="EMBL/GenBank/DDBJ databases">
        <title>Novel Firmicute Genomes.</title>
        <authorList>
            <person name="Poppleton D.I."/>
            <person name="Gribaldo S."/>
        </authorList>
    </citation>
    <scope>NUCLEOTIDE SEQUENCE [LARGE SCALE GENOMIC DNA]</scope>
    <source>
        <strain evidence="2 3">RAOx-1</strain>
    </source>
</reference>
<dbReference type="EMBL" id="MCHY01000013">
    <property type="protein sequence ID" value="RKD21123.1"/>
    <property type="molecule type" value="Genomic_DNA"/>
</dbReference>
<dbReference type="RefSeq" id="WP_120191193.1">
    <property type="nucleotide sequence ID" value="NZ_MCHY01000013.1"/>
</dbReference>
<dbReference type="SUPFAM" id="SSF47413">
    <property type="entry name" value="lambda repressor-like DNA-binding domains"/>
    <property type="match status" value="1"/>
</dbReference>
<keyword evidence="3" id="KW-1185">Reference proteome</keyword>
<evidence type="ECO:0000259" key="1">
    <source>
        <dbReference type="PROSITE" id="PS50943"/>
    </source>
</evidence>
<dbReference type="InterPro" id="IPR001387">
    <property type="entry name" value="Cro/C1-type_HTH"/>
</dbReference>
<dbReference type="Gene3D" id="1.10.260.40">
    <property type="entry name" value="lambda repressor-like DNA-binding domains"/>
    <property type="match status" value="1"/>
</dbReference>
<accession>A0A419SE13</accession>
<evidence type="ECO:0000313" key="2">
    <source>
        <dbReference type="EMBL" id="RKD21123.1"/>
    </source>
</evidence>
<dbReference type="PROSITE" id="PS50943">
    <property type="entry name" value="HTH_CROC1"/>
    <property type="match status" value="1"/>
</dbReference>
<dbReference type="Proteomes" id="UP000284219">
    <property type="component" value="Unassembled WGS sequence"/>
</dbReference>
<dbReference type="OrthoDB" id="9814553at2"/>
<comment type="caution">
    <text evidence="2">The sequence shown here is derived from an EMBL/GenBank/DDBJ whole genome shotgun (WGS) entry which is preliminary data.</text>
</comment>
<dbReference type="GO" id="GO:0003677">
    <property type="term" value="F:DNA binding"/>
    <property type="evidence" value="ECO:0007669"/>
    <property type="project" value="InterPro"/>
</dbReference>
<dbReference type="SMART" id="SM00530">
    <property type="entry name" value="HTH_XRE"/>
    <property type="match status" value="1"/>
</dbReference>
<name>A0A419SE13_9BACL</name>
<dbReference type="CDD" id="cd00093">
    <property type="entry name" value="HTH_XRE"/>
    <property type="match status" value="1"/>
</dbReference>
<protein>
    <recommendedName>
        <fullName evidence="1">HTH cro/C1-type domain-containing protein</fullName>
    </recommendedName>
</protein>
<feature type="domain" description="HTH cro/C1-type" evidence="1">
    <location>
        <begin position="18"/>
        <end position="66"/>
    </location>
</feature>
<gene>
    <name evidence="2" type="ORF">BEP19_15740</name>
</gene>
<dbReference type="Pfam" id="PF01381">
    <property type="entry name" value="HTH_3"/>
    <property type="match status" value="1"/>
</dbReference>
<dbReference type="AlphaFoldDB" id="A0A419SE13"/>
<dbReference type="InterPro" id="IPR010982">
    <property type="entry name" value="Lambda_DNA-bd_dom_sf"/>
</dbReference>
<sequence>MVNITLKNREKVLLLIAKEGVNLSQFAKEIGISNSYLSVLLNGRRNPSINTASKLAERLGVDIESIFSLRVDESLKEVN</sequence>
<proteinExistence type="predicted"/>